<protein>
    <submittedName>
        <fullName evidence="1">Uncharacterized protein</fullName>
    </submittedName>
</protein>
<name>A0A0P1AGQ9_PLAHL</name>
<organism evidence="1 2">
    <name type="scientific">Plasmopara halstedii</name>
    <name type="common">Downy mildew of sunflower</name>
    <dbReference type="NCBI Taxonomy" id="4781"/>
    <lineage>
        <taxon>Eukaryota</taxon>
        <taxon>Sar</taxon>
        <taxon>Stramenopiles</taxon>
        <taxon>Oomycota</taxon>
        <taxon>Peronosporomycetes</taxon>
        <taxon>Peronosporales</taxon>
        <taxon>Peronosporaceae</taxon>
        <taxon>Plasmopara</taxon>
    </lineage>
</organism>
<evidence type="ECO:0000313" key="1">
    <source>
        <dbReference type="EMBL" id="CEG39879.1"/>
    </source>
</evidence>
<proteinExistence type="predicted"/>
<dbReference type="OMA" id="YECETSV"/>
<dbReference type="GeneID" id="36405162"/>
<dbReference type="EMBL" id="CCYD01000442">
    <property type="protein sequence ID" value="CEG39879.1"/>
    <property type="molecule type" value="Genomic_DNA"/>
</dbReference>
<reference evidence="2" key="1">
    <citation type="submission" date="2014-09" db="EMBL/GenBank/DDBJ databases">
        <authorList>
            <person name="Sharma Rahul"/>
            <person name="Thines Marco"/>
        </authorList>
    </citation>
    <scope>NUCLEOTIDE SEQUENCE [LARGE SCALE GENOMIC DNA]</scope>
</reference>
<sequence length="268" mass="30293">MTIDLDEDVGMVDYECETSVPALIDEEGERQRRVTIPARALRTPCLFPDFSSHEGRGVVTNDLDGAERRQLKAALEKFDEIEEAAGNGPVNVLVVVREGADGLPTKTIEKSSNDSFGARDNSDDWLAKRIEYHSLPSIASLPKFIEHSLPVKIRMNPKVLSVWSSFPGGLGTNVREKLFAVDDVKSCEKIRRKIENMLEPLRSGDTEKSFIWFWDTMIRALLDLMFVNARLNRDTNHQSSTAKQRADFMFFLNEVCVFRGEEKQPAVD</sequence>
<evidence type="ECO:0000313" key="2">
    <source>
        <dbReference type="Proteomes" id="UP000054928"/>
    </source>
</evidence>
<keyword evidence="2" id="KW-1185">Reference proteome</keyword>
<dbReference type="Proteomes" id="UP000054928">
    <property type="component" value="Unassembled WGS sequence"/>
</dbReference>
<dbReference type="OrthoDB" id="123727at2759"/>
<dbReference type="AlphaFoldDB" id="A0A0P1AGQ9"/>
<dbReference type="RefSeq" id="XP_024576248.1">
    <property type="nucleotide sequence ID" value="XM_024725475.1"/>
</dbReference>
<accession>A0A0P1AGQ9</accession>